<proteinExistence type="predicted"/>
<keyword evidence="2" id="KW-1185">Reference proteome</keyword>
<dbReference type="Proteomes" id="UP001054837">
    <property type="component" value="Unassembled WGS sequence"/>
</dbReference>
<evidence type="ECO:0000313" key="2">
    <source>
        <dbReference type="Proteomes" id="UP001054837"/>
    </source>
</evidence>
<gene>
    <name evidence="1" type="ORF">CDAR_480721</name>
</gene>
<organism evidence="1 2">
    <name type="scientific">Caerostris darwini</name>
    <dbReference type="NCBI Taxonomy" id="1538125"/>
    <lineage>
        <taxon>Eukaryota</taxon>
        <taxon>Metazoa</taxon>
        <taxon>Ecdysozoa</taxon>
        <taxon>Arthropoda</taxon>
        <taxon>Chelicerata</taxon>
        <taxon>Arachnida</taxon>
        <taxon>Araneae</taxon>
        <taxon>Araneomorphae</taxon>
        <taxon>Entelegynae</taxon>
        <taxon>Araneoidea</taxon>
        <taxon>Araneidae</taxon>
        <taxon>Caerostris</taxon>
    </lineage>
</organism>
<accession>A0AAV4RZP6</accession>
<sequence>MDHTEKVCKAGTRGRSQTTNPFSVLLQVASRSPNRSAPLELPATFDSSIGLSVPLFPLSKGEAPPNMRKKNWAKHVFLVLKHRSKELSK</sequence>
<comment type="caution">
    <text evidence="1">The sequence shown here is derived from an EMBL/GenBank/DDBJ whole genome shotgun (WGS) entry which is preliminary data.</text>
</comment>
<dbReference type="EMBL" id="BPLQ01006978">
    <property type="protein sequence ID" value="GIY26857.1"/>
    <property type="molecule type" value="Genomic_DNA"/>
</dbReference>
<evidence type="ECO:0000313" key="1">
    <source>
        <dbReference type="EMBL" id="GIY26857.1"/>
    </source>
</evidence>
<reference evidence="1 2" key="1">
    <citation type="submission" date="2021-06" db="EMBL/GenBank/DDBJ databases">
        <title>Caerostris darwini draft genome.</title>
        <authorList>
            <person name="Kono N."/>
            <person name="Arakawa K."/>
        </authorList>
    </citation>
    <scope>NUCLEOTIDE SEQUENCE [LARGE SCALE GENOMIC DNA]</scope>
</reference>
<protein>
    <submittedName>
        <fullName evidence="1">Uncharacterized protein</fullName>
    </submittedName>
</protein>
<name>A0AAV4RZP6_9ARAC</name>
<dbReference type="AlphaFoldDB" id="A0AAV4RZP6"/>